<accession>A0A6A6YK09</accession>
<evidence type="ECO:0000313" key="2">
    <source>
        <dbReference type="EMBL" id="KAF2809206.1"/>
    </source>
</evidence>
<proteinExistence type="predicted"/>
<dbReference type="EMBL" id="MU003702">
    <property type="protein sequence ID" value="KAF2809206.1"/>
    <property type="molecule type" value="Genomic_DNA"/>
</dbReference>
<evidence type="ECO:0000313" key="3">
    <source>
        <dbReference type="Proteomes" id="UP000504636"/>
    </source>
</evidence>
<dbReference type="GeneID" id="54464551"/>
<organism evidence="2">
    <name type="scientific">Mytilinidion resinicola</name>
    <dbReference type="NCBI Taxonomy" id="574789"/>
    <lineage>
        <taxon>Eukaryota</taxon>
        <taxon>Fungi</taxon>
        <taxon>Dikarya</taxon>
        <taxon>Ascomycota</taxon>
        <taxon>Pezizomycotina</taxon>
        <taxon>Dothideomycetes</taxon>
        <taxon>Pleosporomycetidae</taxon>
        <taxon>Mytilinidiales</taxon>
        <taxon>Mytilinidiaceae</taxon>
        <taxon>Mytilinidion</taxon>
    </lineage>
</organism>
<reference evidence="2 4" key="1">
    <citation type="journal article" date="2020" name="Stud. Mycol.">
        <title>101 Dothideomycetes genomes: a test case for predicting lifestyles and emergence of pathogens.</title>
        <authorList>
            <person name="Haridas S."/>
            <person name="Albert R."/>
            <person name="Binder M."/>
            <person name="Bloem J."/>
            <person name="Labutti K."/>
            <person name="Salamov A."/>
            <person name="Andreopoulos B."/>
            <person name="Baker S."/>
            <person name="Barry K."/>
            <person name="Bills G."/>
            <person name="Bluhm B."/>
            <person name="Cannon C."/>
            <person name="Castanera R."/>
            <person name="Culley D."/>
            <person name="Daum C."/>
            <person name="Ezra D."/>
            <person name="Gonzalez J."/>
            <person name="Henrissat B."/>
            <person name="Kuo A."/>
            <person name="Liang C."/>
            <person name="Lipzen A."/>
            <person name="Lutzoni F."/>
            <person name="Magnuson J."/>
            <person name="Mondo S."/>
            <person name="Nolan M."/>
            <person name="Ohm R."/>
            <person name="Pangilinan J."/>
            <person name="Park H.-J."/>
            <person name="Ramirez L."/>
            <person name="Alfaro M."/>
            <person name="Sun H."/>
            <person name="Tritt A."/>
            <person name="Yoshinaga Y."/>
            <person name="Zwiers L.-H."/>
            <person name="Turgeon B."/>
            <person name="Goodwin S."/>
            <person name="Spatafora J."/>
            <person name="Crous P."/>
            <person name="Grigoriev I."/>
        </authorList>
    </citation>
    <scope>NUCLEOTIDE SEQUENCE</scope>
    <source>
        <strain evidence="2 4">CBS 304.34</strain>
    </source>
</reference>
<reference evidence="4" key="2">
    <citation type="submission" date="2020-04" db="EMBL/GenBank/DDBJ databases">
        <authorList>
            <consortium name="NCBI Genome Project"/>
        </authorList>
    </citation>
    <scope>NUCLEOTIDE SEQUENCE</scope>
    <source>
        <strain evidence="4">CBS 304.34</strain>
    </source>
</reference>
<gene>
    <name evidence="2 4" type="ORF">BDZ99DRAFT_499476</name>
</gene>
<name>A0A6A6YK09_9PEZI</name>
<evidence type="ECO:0000256" key="1">
    <source>
        <dbReference type="SAM" id="MobiDB-lite"/>
    </source>
</evidence>
<dbReference type="Proteomes" id="UP000504636">
    <property type="component" value="Unplaced"/>
</dbReference>
<feature type="region of interest" description="Disordered" evidence="1">
    <location>
        <begin position="233"/>
        <end position="269"/>
    </location>
</feature>
<evidence type="ECO:0000313" key="4">
    <source>
        <dbReference type="RefSeq" id="XP_033576170.1"/>
    </source>
</evidence>
<keyword evidence="3" id="KW-1185">Reference proteome</keyword>
<dbReference type="AlphaFoldDB" id="A0A6A6YK09"/>
<protein>
    <submittedName>
        <fullName evidence="2 4">Uncharacterized protein</fullName>
    </submittedName>
</protein>
<reference evidence="4" key="3">
    <citation type="submission" date="2025-04" db="UniProtKB">
        <authorList>
            <consortium name="RefSeq"/>
        </authorList>
    </citation>
    <scope>IDENTIFICATION</scope>
    <source>
        <strain evidence="4">CBS 304.34</strain>
    </source>
</reference>
<sequence>MDYWKRESLRERSLRSIPIAAPRDITEDDISDVLYAYFHIEYANINTPTPEPAIAPSNKRCAICYRLDLDAQFISSILGRYKFLHWKKRWGGLKKGGPESLPHVHLHTELVSRYRYGLLEVKFAQEQGIVSSLFPPIDFKHNTKRTQDVADVRKWFEAAKEAHFKCLFDARKHTNTAGTRLPIFRKRLEMVGHLESAQLEKRRESRRAGPLLWRTIGANGVSYVIKIPDELGDSDYSASCARRPKYSSHSTEPTDRAPDILPSYAEVSS</sequence>
<dbReference type="RefSeq" id="XP_033576170.1">
    <property type="nucleotide sequence ID" value="XM_033723658.1"/>
</dbReference>